<reference evidence="1" key="2">
    <citation type="submission" date="2000-06" db="EMBL/GenBank/DDBJ databases">
        <authorList>
            <person name="Lang F.B."/>
            <person name="Bullerwell C."/>
        </authorList>
    </citation>
    <scope>NUCLEOTIDE SEQUENCE</scope>
    <source>
        <strain evidence="1">ATCC 50154</strain>
    </source>
</reference>
<proteinExistence type="predicted"/>
<evidence type="ECO:0000313" key="1">
    <source>
        <dbReference type="EMBL" id="AAG10297.1"/>
    </source>
</evidence>
<dbReference type="GO" id="GO:0005840">
    <property type="term" value="C:ribosome"/>
    <property type="evidence" value="ECO:0007669"/>
    <property type="project" value="UniProtKB-KW"/>
</dbReference>
<dbReference type="AlphaFoldDB" id="Q9G9H1"/>
<protein>
    <submittedName>
        <fullName evidence="1">Ribosomal protein S3</fullName>
    </submittedName>
</protein>
<organism evidence="1">
    <name type="scientific">Monosiga brevicollis</name>
    <name type="common">Choanoflagellate</name>
    <dbReference type="NCBI Taxonomy" id="81824"/>
    <lineage>
        <taxon>Eukaryota</taxon>
        <taxon>Choanoflagellata</taxon>
        <taxon>Craspedida</taxon>
        <taxon>Salpingoecidae</taxon>
        <taxon>Monosiga</taxon>
    </lineage>
</organism>
<dbReference type="EMBL" id="AF538053">
    <property type="protein sequence ID" value="AAG10297.1"/>
    <property type="molecule type" value="Genomic_DNA"/>
</dbReference>
<accession>Q9G9H1</accession>
<dbReference type="GeneID" id="805264"/>
<geneLocation type="mitochondrion" evidence="1"/>
<dbReference type="RefSeq" id="NP_696992.1">
    <property type="nucleotide sequence ID" value="NC_004309.1"/>
</dbReference>
<reference evidence="1" key="1">
    <citation type="journal article" date="2000" name="Trends Biochem. Sci.">
        <title>A novel motif for identifying rps3 homologs in fungal mitochondrial genomes.</title>
        <authorList>
            <person name="Bullerwell C.E."/>
            <person name="Burger G."/>
            <person name="Lang B.F."/>
        </authorList>
    </citation>
    <scope>NUCLEOTIDE SEQUENCE</scope>
    <source>
        <strain evidence="1">ATCC 50154</strain>
    </source>
</reference>
<keyword evidence="1" id="KW-0687">Ribonucleoprotein</keyword>
<reference evidence="1" key="3">
    <citation type="journal article" date="2002" name="Curr. Biol.">
        <title>The closest unicellular relatives of animals.</title>
        <authorList>
            <person name="Lang B.F."/>
            <person name="O'Kelly C."/>
            <person name="Nerad T."/>
            <person name="Gray M.W."/>
            <person name="Burger G."/>
        </authorList>
    </citation>
    <scope>NUCLEOTIDE SEQUENCE</scope>
    <source>
        <strain evidence="1">ATCC 50154</strain>
    </source>
</reference>
<gene>
    <name evidence="1" type="primary">rps3</name>
</gene>
<name>Q9G9H1_MONBE</name>
<keyword evidence="1" id="KW-0689">Ribosomal protein</keyword>
<keyword evidence="1" id="KW-0496">Mitochondrion</keyword>
<sequence>MKTKNQINIKNILLSNYYDLLQKNKLIFSSLEETEKDNKQSAVKYLLSGRLKGVSMARKFKLNGNSNIKNKSNKSLNKSTKLNNTTKKSKSILNLPLYNTNNSFNNSFLIKPSETSLNSVDSYRLQYVQKDIFTKWGIIGLKLWLFNKS</sequence>
<dbReference type="InParanoid" id="Q9G9H1"/>